<dbReference type="GO" id="GO:0004383">
    <property type="term" value="F:guanylate cyclase activity"/>
    <property type="evidence" value="ECO:0007669"/>
    <property type="project" value="UniProtKB-EC"/>
</dbReference>
<dbReference type="GO" id="GO:0007606">
    <property type="term" value="P:sensory perception of chemical stimulus"/>
    <property type="evidence" value="ECO:0007669"/>
    <property type="project" value="UniProtKB-ARBA"/>
</dbReference>
<dbReference type="STRING" id="34506.A0A090LLS3"/>
<evidence type="ECO:0000256" key="13">
    <source>
        <dbReference type="ARBA" id="ARBA00023239"/>
    </source>
</evidence>
<comment type="subcellular location">
    <subcellularLocation>
        <location evidence="2">Cell membrane</location>
    </subcellularLocation>
    <subcellularLocation>
        <location evidence="3">Membrane</location>
        <topology evidence="3">Single-pass type I membrane protein</topology>
    </subcellularLocation>
</comment>
<dbReference type="Gene3D" id="3.30.70.1230">
    <property type="entry name" value="Nucleotide cyclase"/>
    <property type="match status" value="1"/>
</dbReference>
<dbReference type="Gene3D" id="1.10.510.10">
    <property type="entry name" value="Transferase(Phosphotransferase) domain 1"/>
    <property type="match status" value="1"/>
</dbReference>
<evidence type="ECO:0000256" key="8">
    <source>
        <dbReference type="ARBA" id="ARBA00022741"/>
    </source>
</evidence>
<dbReference type="InterPro" id="IPR011009">
    <property type="entry name" value="Kinase-like_dom_sf"/>
</dbReference>
<reference evidence="21 22" key="1">
    <citation type="submission" date="2014-09" db="EMBL/GenBank/DDBJ databases">
        <authorList>
            <person name="Martin A.A."/>
        </authorList>
    </citation>
    <scope>NUCLEOTIDE SEQUENCE</scope>
    <source>
        <strain evidence="22">ED321</strain>
        <strain evidence="21">ED321 Heterogonic</strain>
    </source>
</reference>
<dbReference type="OMA" id="HISECAH"/>
<accession>A0A090LLS3</accession>
<evidence type="ECO:0000256" key="9">
    <source>
        <dbReference type="ARBA" id="ARBA00022989"/>
    </source>
</evidence>
<dbReference type="PANTHER" id="PTHR11920">
    <property type="entry name" value="GUANYLYL CYCLASE"/>
    <property type="match status" value="1"/>
</dbReference>
<evidence type="ECO:0000256" key="18">
    <source>
        <dbReference type="SAM" id="SignalP"/>
    </source>
</evidence>
<name>A0A090LLS3_STRRB</name>
<organism evidence="21">
    <name type="scientific">Strongyloides ratti</name>
    <name type="common">Parasitic roundworm</name>
    <dbReference type="NCBI Taxonomy" id="34506"/>
    <lineage>
        <taxon>Eukaryota</taxon>
        <taxon>Metazoa</taxon>
        <taxon>Ecdysozoa</taxon>
        <taxon>Nematoda</taxon>
        <taxon>Chromadorea</taxon>
        <taxon>Rhabditida</taxon>
        <taxon>Tylenchina</taxon>
        <taxon>Panagrolaimomorpha</taxon>
        <taxon>Strongyloidoidea</taxon>
        <taxon>Strongyloididae</taxon>
        <taxon>Strongyloides</taxon>
    </lineage>
</organism>
<dbReference type="FunFam" id="3.30.70.1230:FF:000050">
    <property type="entry name" value="Guanylate cyclase"/>
    <property type="match status" value="1"/>
</dbReference>
<evidence type="ECO:0000256" key="15">
    <source>
        <dbReference type="RuleBase" id="RU000405"/>
    </source>
</evidence>
<evidence type="ECO:0000313" key="22">
    <source>
        <dbReference type="Proteomes" id="UP000035682"/>
    </source>
</evidence>
<keyword evidence="10 17" id="KW-0472">Membrane</keyword>
<keyword evidence="6 17" id="KW-0812">Transmembrane</keyword>
<evidence type="ECO:0000256" key="4">
    <source>
        <dbReference type="ARBA" id="ARBA00012202"/>
    </source>
</evidence>
<dbReference type="SUPFAM" id="SSF56112">
    <property type="entry name" value="Protein kinase-like (PK-like)"/>
    <property type="match status" value="1"/>
</dbReference>
<keyword evidence="9 17" id="KW-1133">Transmembrane helix</keyword>
<feature type="domain" description="Protein kinase" evidence="19">
    <location>
        <begin position="524"/>
        <end position="823"/>
    </location>
</feature>
<keyword evidence="8" id="KW-0547">Nucleotide-binding</keyword>
<feature type="transmembrane region" description="Helical" evidence="17">
    <location>
        <begin position="480"/>
        <end position="502"/>
    </location>
</feature>
<dbReference type="SUPFAM" id="SSF53822">
    <property type="entry name" value="Periplasmic binding protein-like I"/>
    <property type="match status" value="1"/>
</dbReference>
<evidence type="ECO:0000256" key="3">
    <source>
        <dbReference type="ARBA" id="ARBA00004479"/>
    </source>
</evidence>
<evidence type="ECO:0000256" key="7">
    <source>
        <dbReference type="ARBA" id="ARBA00022729"/>
    </source>
</evidence>
<evidence type="ECO:0000256" key="14">
    <source>
        <dbReference type="ARBA" id="ARBA00023293"/>
    </source>
</evidence>
<dbReference type="PROSITE" id="PS50125">
    <property type="entry name" value="GUANYLATE_CYCLASE_2"/>
    <property type="match status" value="1"/>
</dbReference>
<dbReference type="AlphaFoldDB" id="A0A090LLS3"/>
<dbReference type="WormBase" id="SRAE_X000000200">
    <property type="protein sequence ID" value="SRP01431"/>
    <property type="gene ID" value="WBGene00265556"/>
</dbReference>
<evidence type="ECO:0000259" key="19">
    <source>
        <dbReference type="PROSITE" id="PS50011"/>
    </source>
</evidence>
<dbReference type="InterPro" id="IPR000719">
    <property type="entry name" value="Prot_kinase_dom"/>
</dbReference>
<dbReference type="Pfam" id="PF00211">
    <property type="entry name" value="Guanylate_cyc"/>
    <property type="match status" value="1"/>
</dbReference>
<dbReference type="EC" id="4.6.1.2" evidence="4 16"/>
<dbReference type="CTD" id="36383049"/>
<dbReference type="InterPro" id="IPR029787">
    <property type="entry name" value="Nucleotide_cyclase"/>
</dbReference>
<dbReference type="InterPro" id="IPR001054">
    <property type="entry name" value="A/G_cyclase"/>
</dbReference>
<dbReference type="Pfam" id="PF07714">
    <property type="entry name" value="PK_Tyr_Ser-Thr"/>
    <property type="match status" value="1"/>
</dbReference>
<dbReference type="PROSITE" id="PS00452">
    <property type="entry name" value="GUANYLATE_CYCLASE_1"/>
    <property type="match status" value="1"/>
</dbReference>
<dbReference type="InterPro" id="IPR028082">
    <property type="entry name" value="Peripla_BP_I"/>
</dbReference>
<dbReference type="GeneID" id="36383049"/>
<dbReference type="PROSITE" id="PS50011">
    <property type="entry name" value="PROTEIN_KINASE_DOM"/>
    <property type="match status" value="1"/>
</dbReference>
<comment type="similarity">
    <text evidence="15">Belongs to the adenylyl cyclase class-4/guanylyl cyclase family.</text>
</comment>
<dbReference type="InterPro" id="IPR050401">
    <property type="entry name" value="Cyclic_nucleotide_synthase"/>
</dbReference>
<dbReference type="GO" id="GO:0005524">
    <property type="term" value="F:ATP binding"/>
    <property type="evidence" value="ECO:0007669"/>
    <property type="project" value="InterPro"/>
</dbReference>
<dbReference type="GO" id="GO:0007168">
    <property type="term" value="P:receptor guanylyl cyclase signaling pathway"/>
    <property type="evidence" value="ECO:0007669"/>
    <property type="project" value="TreeGrafter"/>
</dbReference>
<gene>
    <name evidence="21 23 24" type="ORF">SRAE_X000000200</name>
</gene>
<feature type="chain" id="PRO_5015030993" description="Guanylate cyclase" evidence="18">
    <location>
        <begin position="20"/>
        <end position="1060"/>
    </location>
</feature>
<dbReference type="InterPro" id="IPR018297">
    <property type="entry name" value="A/G_cyclase_CS"/>
</dbReference>
<dbReference type="EMBL" id="LN609530">
    <property type="protein sequence ID" value="CEF70671.1"/>
    <property type="molecule type" value="Genomic_DNA"/>
</dbReference>
<evidence type="ECO:0000256" key="11">
    <source>
        <dbReference type="ARBA" id="ARBA00023170"/>
    </source>
</evidence>
<keyword evidence="12" id="KW-0325">Glycoprotein</keyword>
<evidence type="ECO:0000313" key="23">
    <source>
        <dbReference type="WBParaSite" id="SRAE_X000000200.1"/>
    </source>
</evidence>
<dbReference type="Gene3D" id="6.10.250.780">
    <property type="match status" value="1"/>
</dbReference>
<evidence type="ECO:0000256" key="1">
    <source>
        <dbReference type="ARBA" id="ARBA00001436"/>
    </source>
</evidence>
<dbReference type="InterPro" id="IPR001245">
    <property type="entry name" value="Ser-Thr/Tyr_kinase_cat_dom"/>
</dbReference>
<dbReference type="RefSeq" id="XP_024509867.1">
    <property type="nucleotide sequence ID" value="XM_024644293.1"/>
</dbReference>
<evidence type="ECO:0000256" key="10">
    <source>
        <dbReference type="ARBA" id="ARBA00023136"/>
    </source>
</evidence>
<dbReference type="Gene3D" id="3.40.50.2300">
    <property type="match status" value="2"/>
</dbReference>
<feature type="signal peptide" evidence="18">
    <location>
        <begin position="1"/>
        <end position="19"/>
    </location>
</feature>
<dbReference type="GO" id="GO:0035556">
    <property type="term" value="P:intracellular signal transduction"/>
    <property type="evidence" value="ECO:0007669"/>
    <property type="project" value="InterPro"/>
</dbReference>
<keyword evidence="11 21" id="KW-0675">Receptor</keyword>
<sequence>MKNTLQLFIILCLILTITSIKNLRLGFIFVHSDTENGDLIGFDMSGGIVPVVLDRIKKEELLINYNFTVFYDFDNCTSSKSIGKTYEMIAKKKADVIFGPTCNEGALKAAFLANYYNKPIFVWGLTYSDSIVDFDQLNNLYTPQPRILSLAMTAIDVIQLFNWSSLSFLYAPRSHKKCSKLYEEFTEAINVINLQNVEIYSLQTSTPPLGSEYDRFIDETKIRSRIIISCFDRIRWKRDFLLKMYDRGLNNFEYVHLNLEYEGKGFYSYSYDINNEPKPLYVDSKEKNDGRDGDAFEMAKKMLILDREKEYALTKEIINEAIQRIKEWPFFCKTCNITRKQSLNRYAGYLGDSVYSWAVMLNKSLKIYGNDIFNNPSEYRNQCKQIKYGYTGHMSFNNDCIRLPYIFLNGLDKNGKQRIWLNYTFINRSHYNRIENVPSNLFKSTIFENWDNNIPLNEPICGYLNNKCPKQFFKAHFTKLIATFSTIFLIGIIIIIIIIRYIHKLKIKREEENKKWKIDPISLKELSKNINRNTNNSYIDTKTASNVCLKKLDQINKKNKYIFLFFNNEIVVGKKHKFKVILSDEDSIELLKIYHMDHENINKFIGMSYNENLSVSFWRFCKKGSLHDFLQNDIPYFDTFFMISFAKDICNGLNYLHSSYIQFHGTLTSKVCFVNDRWQIKISNFDLKRLFKNDEISKKELLWRSPECLRNDNFIGSKESDIYSYGIILSEIISKGNFWNLKTRKESIEELIYLIKKQTFNKIRPDIVIPLELETEIDTNFINLVESCWDEDPSRRPTTKEIEKVLRNLNDGDTKNLMDHIFLILEEHAKRLNDEIDKRTEEIVQEKKKCDILLQKMLPSEVANKLKFGKIIEPETFENVTILFADIVKFTNIQLKCSPFEIVTLVNELFSLFDNLIESKDVYKVETIGDGYLCVSGLPTRNGDMHSKEIADLALGLLDISNRFTIQHLNNEKINLRIGCNSGPCVAGVVGLSMPRYCLFGDTVNTASRMESNSKSGKIHITESCSSLLKSFGCYIIESRGEVIIKGKGIMNTYWLIGKT</sequence>
<keyword evidence="14 16" id="KW-0141">cGMP biosynthesis</keyword>
<dbReference type="GO" id="GO:0001653">
    <property type="term" value="F:peptide receptor activity"/>
    <property type="evidence" value="ECO:0007669"/>
    <property type="project" value="TreeGrafter"/>
</dbReference>
<evidence type="ECO:0000256" key="6">
    <source>
        <dbReference type="ARBA" id="ARBA00022692"/>
    </source>
</evidence>
<dbReference type="SUPFAM" id="SSF55073">
    <property type="entry name" value="Nucleotide cyclase"/>
    <property type="match status" value="1"/>
</dbReference>
<dbReference type="Pfam" id="PF01094">
    <property type="entry name" value="ANF_receptor"/>
    <property type="match status" value="1"/>
</dbReference>
<dbReference type="GO" id="GO:0004016">
    <property type="term" value="F:adenylate cyclase activity"/>
    <property type="evidence" value="ECO:0007669"/>
    <property type="project" value="TreeGrafter"/>
</dbReference>
<protein>
    <recommendedName>
        <fullName evidence="4 16">Guanylate cyclase</fullName>
        <ecNumber evidence="4 16">4.6.1.2</ecNumber>
    </recommendedName>
</protein>
<evidence type="ECO:0000313" key="24">
    <source>
        <dbReference type="WormBase" id="SRAE_X000000200"/>
    </source>
</evidence>
<evidence type="ECO:0000259" key="20">
    <source>
        <dbReference type="PROSITE" id="PS50125"/>
    </source>
</evidence>
<feature type="domain" description="Guanylate cyclase" evidence="20">
    <location>
        <begin position="881"/>
        <end position="1011"/>
    </location>
</feature>
<dbReference type="OrthoDB" id="60033at2759"/>
<dbReference type="CDD" id="cd07302">
    <property type="entry name" value="CHD"/>
    <property type="match status" value="1"/>
</dbReference>
<dbReference type="SMART" id="SM00044">
    <property type="entry name" value="CYCc"/>
    <property type="match status" value="1"/>
</dbReference>
<evidence type="ECO:0000256" key="12">
    <source>
        <dbReference type="ARBA" id="ARBA00023180"/>
    </source>
</evidence>
<proteinExistence type="inferred from homology"/>
<keyword evidence="5" id="KW-1003">Cell membrane</keyword>
<evidence type="ECO:0000256" key="2">
    <source>
        <dbReference type="ARBA" id="ARBA00004236"/>
    </source>
</evidence>
<keyword evidence="13 15" id="KW-0456">Lyase</keyword>
<dbReference type="WBParaSite" id="SRAE_X000000200.1">
    <property type="protein sequence ID" value="SRAE_X000000200.1"/>
    <property type="gene ID" value="WBGene00265556"/>
</dbReference>
<keyword evidence="22" id="KW-1185">Reference proteome</keyword>
<dbReference type="GO" id="GO:0004672">
    <property type="term" value="F:protein kinase activity"/>
    <property type="evidence" value="ECO:0007669"/>
    <property type="project" value="InterPro"/>
</dbReference>
<dbReference type="CDD" id="cd06352">
    <property type="entry name" value="PBP1_NPR_GC-like"/>
    <property type="match status" value="1"/>
</dbReference>
<dbReference type="Proteomes" id="UP000035682">
    <property type="component" value="Unplaced"/>
</dbReference>
<dbReference type="GO" id="GO:0005886">
    <property type="term" value="C:plasma membrane"/>
    <property type="evidence" value="ECO:0007669"/>
    <property type="project" value="UniProtKB-SubCell"/>
</dbReference>
<keyword evidence="7 18" id="KW-0732">Signal</keyword>
<evidence type="ECO:0000256" key="5">
    <source>
        <dbReference type="ARBA" id="ARBA00022475"/>
    </source>
</evidence>
<evidence type="ECO:0000313" key="21">
    <source>
        <dbReference type="EMBL" id="CEF70671.1"/>
    </source>
</evidence>
<evidence type="ECO:0000256" key="17">
    <source>
        <dbReference type="SAM" id="Phobius"/>
    </source>
</evidence>
<dbReference type="eggNOG" id="KOG1023">
    <property type="taxonomic scope" value="Eukaryota"/>
</dbReference>
<dbReference type="InterPro" id="IPR001828">
    <property type="entry name" value="ANF_lig-bd_rcpt"/>
</dbReference>
<reference evidence="23" key="2">
    <citation type="submission" date="2020-12" db="UniProtKB">
        <authorList>
            <consortium name="WormBaseParasite"/>
        </authorList>
    </citation>
    <scope>IDENTIFICATION</scope>
</reference>
<dbReference type="PANTHER" id="PTHR11920:SF495">
    <property type="entry name" value="RECEPTOR-TYPE GUANYLATE CYCLASE GCY-7"/>
    <property type="match status" value="1"/>
</dbReference>
<comment type="catalytic activity">
    <reaction evidence="1 16">
        <text>GTP = 3',5'-cyclic GMP + diphosphate</text>
        <dbReference type="Rhea" id="RHEA:13665"/>
        <dbReference type="ChEBI" id="CHEBI:33019"/>
        <dbReference type="ChEBI" id="CHEBI:37565"/>
        <dbReference type="ChEBI" id="CHEBI:57746"/>
        <dbReference type="EC" id="4.6.1.2"/>
    </reaction>
</comment>
<evidence type="ECO:0000256" key="16">
    <source>
        <dbReference type="RuleBase" id="RU003431"/>
    </source>
</evidence>